<evidence type="ECO:0000256" key="7">
    <source>
        <dbReference type="ARBA" id="ARBA00022989"/>
    </source>
</evidence>
<feature type="domain" description="PAS" evidence="11">
    <location>
        <begin position="503"/>
        <end position="548"/>
    </location>
</feature>
<evidence type="ECO:0000256" key="6">
    <source>
        <dbReference type="ARBA" id="ARBA00022692"/>
    </source>
</evidence>
<dbReference type="Proteomes" id="UP000288794">
    <property type="component" value="Unassembled WGS sequence"/>
</dbReference>
<evidence type="ECO:0000259" key="12">
    <source>
        <dbReference type="PROSITE" id="PS50113"/>
    </source>
</evidence>
<comment type="subcellular location">
    <subcellularLocation>
        <location evidence="2">Cell membrane</location>
        <topology evidence="2">Multi-pass membrane protein</topology>
    </subcellularLocation>
</comment>
<feature type="transmembrane region" description="Helical" evidence="10">
    <location>
        <begin position="140"/>
        <end position="159"/>
    </location>
</feature>
<accession>A0A443IAR0</accession>
<feature type="domain" description="PAC" evidence="12">
    <location>
        <begin position="451"/>
        <end position="502"/>
    </location>
</feature>
<name>A0A443IAR0_9GAMM</name>
<dbReference type="Pfam" id="PF08447">
    <property type="entry name" value="PAS_3"/>
    <property type="match status" value="2"/>
</dbReference>
<dbReference type="GO" id="GO:0006355">
    <property type="term" value="P:regulation of DNA-templated transcription"/>
    <property type="evidence" value="ECO:0007669"/>
    <property type="project" value="InterPro"/>
</dbReference>
<dbReference type="PROSITE" id="PS50112">
    <property type="entry name" value="PAS"/>
    <property type="match status" value="2"/>
</dbReference>
<dbReference type="GO" id="GO:0052621">
    <property type="term" value="F:diguanylate cyclase activity"/>
    <property type="evidence" value="ECO:0007669"/>
    <property type="project" value="UniProtKB-EC"/>
</dbReference>
<dbReference type="Pfam" id="PF05231">
    <property type="entry name" value="MASE1"/>
    <property type="match status" value="1"/>
</dbReference>
<feature type="domain" description="PAC" evidence="12">
    <location>
        <begin position="324"/>
        <end position="376"/>
    </location>
</feature>
<evidence type="ECO:0000256" key="4">
    <source>
        <dbReference type="ARBA" id="ARBA00012528"/>
    </source>
</evidence>
<sequence length="1059" mass="119805">MTIVVFRHPVRDLFLLLPGCFVGIILAHTILLGPSIAHLHFALINLAQSLLGGYLLRLLLNRHAPLESLFSWSKMVLAVGVVTPILGGLLATWLLEDARPHPVHFFTTWVISEVIGMLALGPVCLLWHNHFLRRSLNRQSVYESIITLLSTLLLCYLVLRFLPWPFTFVILILLWSAVRLPRLDAFLVFLLNIAMMSLMMASHQLDHLITHIAFFASTPWLPLLLTLIPSHVMTLVMHSLREEKKHISESGDRFRNAMEYSAIGMALVSPNGVWMQVNQSLCHLLGYHQDELKRLTFQQITHPDDLNADLQQLASLLSGEIQSYTMEKRYFRKDGQVVWALLAVSLVRDAEAQPLYFIAQIEDVTELKHTNEENRRLMERITLANEAGGIGVWEWTMASNEMSWNRQMFEIYQLSPEEKPTYLFWLQRVVKEDRTLAELAVKRALNTCEPLDMEFRIQNGSDIRYIRLRANPILNKEGRLERMLGINQDITELRALNEALFREKERMLITLDAIGEAVISTDKKMLVTFMNPVAERMTGWTQENAAGKPLAALLRMTRGRHGPEIKAEQHFALPASTSPSDTDHDLVLHNSAGEKFEIHYSITPLKTLEGETIGSVIVMQDVSESREILKQLSYSASHDMLTLLPNRTSFEHQLKRLLASASDNQQHTLTFIDLDRFKAINDSAGHAAGDALLRELAHLMTSHLRSSDMLARLGGDEFGLLIADSTTQQTREIVQRMVDAINDYRFQWGDSLYRIGASAGITQINQTNCVSSDVLSQADLACYNAKHNGRGQVSIFEPRLQRPLRQVNNREENAILIETHTLRLMAWAVAPPNSTQSARFWLTEIQLISAEGDIIEETDLRHSLQDAALFLALDRKIIAAFFARYASEATQKAITLALPLSHYGLQNDAIVTEIISHLEQNQTPATQLYFLLDAEMLPTEHLVQQKNIARLRALGCRFVLRNFCNNLNALNLLRADHIDFLMFNANLIANVHFNLMDEMMVSIIHGHAHRLNIATIAGPLTLPASLATFTTLGIDMAWGEAVAVREPLKALLMNRSDTN</sequence>
<keyword evidence="6 10" id="KW-0812">Transmembrane</keyword>
<organism evidence="15 16">
    <name type="scientific">[Pantoea] beijingensis</name>
    <dbReference type="NCBI Taxonomy" id="1324864"/>
    <lineage>
        <taxon>Bacteria</taxon>
        <taxon>Pseudomonadati</taxon>
        <taxon>Pseudomonadota</taxon>
        <taxon>Gammaproteobacteria</taxon>
        <taxon>Enterobacterales</taxon>
        <taxon>Erwiniaceae</taxon>
        <taxon>Erwinia</taxon>
    </lineage>
</organism>
<dbReference type="AlphaFoldDB" id="A0A443IAR0"/>
<dbReference type="InterPro" id="IPR013767">
    <property type="entry name" value="PAS_fold"/>
</dbReference>
<dbReference type="Pfam" id="PF00989">
    <property type="entry name" value="PAS"/>
    <property type="match status" value="1"/>
</dbReference>
<feature type="domain" description="GGDEF" evidence="14">
    <location>
        <begin position="665"/>
        <end position="798"/>
    </location>
</feature>
<dbReference type="SMART" id="SM00267">
    <property type="entry name" value="GGDEF"/>
    <property type="match status" value="1"/>
</dbReference>
<dbReference type="SMART" id="SM00052">
    <property type="entry name" value="EAL"/>
    <property type="match status" value="1"/>
</dbReference>
<dbReference type="SUPFAM" id="SSF55785">
    <property type="entry name" value="PYP-like sensor domain (PAS domain)"/>
    <property type="match status" value="3"/>
</dbReference>
<dbReference type="PROSITE" id="PS50887">
    <property type="entry name" value="GGDEF"/>
    <property type="match status" value="1"/>
</dbReference>
<dbReference type="PROSITE" id="PS50113">
    <property type="entry name" value="PAC"/>
    <property type="match status" value="3"/>
</dbReference>
<dbReference type="Gene3D" id="3.30.450.20">
    <property type="entry name" value="PAS domain"/>
    <property type="match status" value="3"/>
</dbReference>
<dbReference type="Gene3D" id="3.20.20.450">
    <property type="entry name" value="EAL domain"/>
    <property type="match status" value="1"/>
</dbReference>
<dbReference type="InterPro" id="IPR035965">
    <property type="entry name" value="PAS-like_dom_sf"/>
</dbReference>
<feature type="transmembrane region" description="Helical" evidence="10">
    <location>
        <begin position="106"/>
        <end position="128"/>
    </location>
</feature>
<dbReference type="InterPro" id="IPR043128">
    <property type="entry name" value="Rev_trsase/Diguanyl_cyclase"/>
</dbReference>
<dbReference type="InterPro" id="IPR000700">
    <property type="entry name" value="PAS-assoc_C"/>
</dbReference>
<keyword evidence="7 10" id="KW-1133">Transmembrane helix</keyword>
<evidence type="ECO:0000256" key="5">
    <source>
        <dbReference type="ARBA" id="ARBA00022475"/>
    </source>
</evidence>
<dbReference type="Pfam" id="PF00563">
    <property type="entry name" value="EAL"/>
    <property type="match status" value="1"/>
</dbReference>
<protein>
    <recommendedName>
        <fullName evidence="4">diguanylate cyclase</fullName>
        <ecNumber evidence="4">2.7.7.65</ecNumber>
    </recommendedName>
</protein>
<dbReference type="SUPFAM" id="SSF141868">
    <property type="entry name" value="EAL domain-like"/>
    <property type="match status" value="1"/>
</dbReference>
<comment type="cofactor">
    <cofactor evidence="1">
        <name>Mg(2+)</name>
        <dbReference type="ChEBI" id="CHEBI:18420"/>
    </cofactor>
</comment>
<evidence type="ECO:0000256" key="2">
    <source>
        <dbReference type="ARBA" id="ARBA00004651"/>
    </source>
</evidence>
<feature type="transmembrane region" description="Helical" evidence="10">
    <location>
        <begin position="211"/>
        <end position="236"/>
    </location>
</feature>
<dbReference type="PANTHER" id="PTHR44757:SF4">
    <property type="entry name" value="DIGUANYLATE CYCLASE DGCE-RELATED"/>
    <property type="match status" value="1"/>
</dbReference>
<evidence type="ECO:0000256" key="10">
    <source>
        <dbReference type="SAM" id="Phobius"/>
    </source>
</evidence>
<dbReference type="EMBL" id="JMEE01000039">
    <property type="protein sequence ID" value="RWR01174.1"/>
    <property type="molecule type" value="Genomic_DNA"/>
</dbReference>
<feature type="domain" description="PAS" evidence="11">
    <location>
        <begin position="250"/>
        <end position="320"/>
    </location>
</feature>
<evidence type="ECO:0000313" key="15">
    <source>
        <dbReference type="EMBL" id="RWR01174.1"/>
    </source>
</evidence>
<feature type="transmembrane region" description="Helical" evidence="10">
    <location>
        <begin position="72"/>
        <end position="94"/>
    </location>
</feature>
<dbReference type="InterPro" id="IPR000014">
    <property type="entry name" value="PAS"/>
</dbReference>
<evidence type="ECO:0000256" key="1">
    <source>
        <dbReference type="ARBA" id="ARBA00001946"/>
    </source>
</evidence>
<dbReference type="NCBIfam" id="TIGR00229">
    <property type="entry name" value="sensory_box"/>
    <property type="match status" value="2"/>
</dbReference>
<dbReference type="CDD" id="cd01949">
    <property type="entry name" value="GGDEF"/>
    <property type="match status" value="1"/>
</dbReference>
<dbReference type="GO" id="GO:0005886">
    <property type="term" value="C:plasma membrane"/>
    <property type="evidence" value="ECO:0007669"/>
    <property type="project" value="UniProtKB-SubCell"/>
</dbReference>
<evidence type="ECO:0000259" key="14">
    <source>
        <dbReference type="PROSITE" id="PS50887"/>
    </source>
</evidence>
<dbReference type="InterPro" id="IPR029787">
    <property type="entry name" value="Nucleotide_cyclase"/>
</dbReference>
<comment type="caution">
    <text evidence="15">The sequence shown here is derived from an EMBL/GenBank/DDBJ whole genome shotgun (WGS) entry which is preliminary data.</text>
</comment>
<dbReference type="CDD" id="cd00130">
    <property type="entry name" value="PAS"/>
    <property type="match status" value="3"/>
</dbReference>
<dbReference type="InterPro" id="IPR013655">
    <property type="entry name" value="PAS_fold_3"/>
</dbReference>
<dbReference type="InterPro" id="IPR007895">
    <property type="entry name" value="MASE1"/>
</dbReference>
<dbReference type="NCBIfam" id="TIGR00254">
    <property type="entry name" value="GGDEF"/>
    <property type="match status" value="1"/>
</dbReference>
<keyword evidence="8 10" id="KW-0472">Membrane</keyword>
<dbReference type="SUPFAM" id="SSF55073">
    <property type="entry name" value="Nucleotide cyclase"/>
    <property type="match status" value="1"/>
</dbReference>
<dbReference type="Gene3D" id="2.10.70.100">
    <property type="match status" value="1"/>
</dbReference>
<dbReference type="NCBIfam" id="NF007298">
    <property type="entry name" value="PRK09776.1"/>
    <property type="match status" value="1"/>
</dbReference>
<evidence type="ECO:0000259" key="11">
    <source>
        <dbReference type="PROSITE" id="PS50112"/>
    </source>
</evidence>
<evidence type="ECO:0000259" key="13">
    <source>
        <dbReference type="PROSITE" id="PS50883"/>
    </source>
</evidence>
<dbReference type="FunFam" id="3.30.70.270:FF:000001">
    <property type="entry name" value="Diguanylate cyclase domain protein"/>
    <property type="match status" value="1"/>
</dbReference>
<feature type="domain" description="EAL" evidence="13">
    <location>
        <begin position="804"/>
        <end position="1059"/>
    </location>
</feature>
<evidence type="ECO:0000313" key="16">
    <source>
        <dbReference type="Proteomes" id="UP000288794"/>
    </source>
</evidence>
<dbReference type="PANTHER" id="PTHR44757">
    <property type="entry name" value="DIGUANYLATE CYCLASE DGCP"/>
    <property type="match status" value="1"/>
</dbReference>
<feature type="transmembrane region" description="Helical" evidence="10">
    <location>
        <begin position="12"/>
        <end position="33"/>
    </location>
</feature>
<evidence type="ECO:0000256" key="8">
    <source>
        <dbReference type="ARBA" id="ARBA00023136"/>
    </source>
</evidence>
<dbReference type="PROSITE" id="PS50883">
    <property type="entry name" value="EAL"/>
    <property type="match status" value="1"/>
</dbReference>
<evidence type="ECO:0000256" key="3">
    <source>
        <dbReference type="ARBA" id="ARBA00004665"/>
    </source>
</evidence>
<comment type="pathway">
    <text evidence="3">Purine metabolism; 3',5'-cyclic di-GMP biosynthesis.</text>
</comment>
<gene>
    <name evidence="15" type="ORF">ED28_14735</name>
</gene>
<dbReference type="InterPro" id="IPR052155">
    <property type="entry name" value="Biofilm_reg_signaling"/>
</dbReference>
<proteinExistence type="predicted"/>
<dbReference type="Pfam" id="PF00990">
    <property type="entry name" value="GGDEF"/>
    <property type="match status" value="1"/>
</dbReference>
<comment type="catalytic activity">
    <reaction evidence="9">
        <text>2 GTP = 3',3'-c-di-GMP + 2 diphosphate</text>
        <dbReference type="Rhea" id="RHEA:24898"/>
        <dbReference type="ChEBI" id="CHEBI:33019"/>
        <dbReference type="ChEBI" id="CHEBI:37565"/>
        <dbReference type="ChEBI" id="CHEBI:58805"/>
        <dbReference type="EC" id="2.7.7.65"/>
    </reaction>
</comment>
<dbReference type="InterPro" id="IPR001610">
    <property type="entry name" value="PAC"/>
</dbReference>
<dbReference type="Gene3D" id="3.30.70.270">
    <property type="match status" value="1"/>
</dbReference>
<dbReference type="EC" id="2.7.7.65" evidence="4"/>
<dbReference type="InterPro" id="IPR000160">
    <property type="entry name" value="GGDEF_dom"/>
</dbReference>
<dbReference type="InterPro" id="IPR035919">
    <property type="entry name" value="EAL_sf"/>
</dbReference>
<evidence type="ECO:0000256" key="9">
    <source>
        <dbReference type="ARBA" id="ARBA00034247"/>
    </source>
</evidence>
<keyword evidence="5" id="KW-1003">Cell membrane</keyword>
<feature type="domain" description="PAC" evidence="12">
    <location>
        <begin position="582"/>
        <end position="634"/>
    </location>
</feature>
<dbReference type="SMART" id="SM00091">
    <property type="entry name" value="PAS"/>
    <property type="match status" value="3"/>
</dbReference>
<reference evidence="15 16" key="1">
    <citation type="submission" date="2014-04" db="EMBL/GenBank/DDBJ databases">
        <title>Draft genome sequence of Pantoea beijingensis strain LMG 27579, an emerging pathogen to Pleurotus eryngii with potential industrial application.</title>
        <authorList>
            <person name="Xu F."/>
            <person name="Liu Y."/>
            <person name="Wang S."/>
            <person name="Yin Y."/>
            <person name="Ma Y."/>
            <person name="Zhao S."/>
            <person name="Rong C."/>
        </authorList>
    </citation>
    <scope>NUCLEOTIDE SEQUENCE [LARGE SCALE GENOMIC DNA]</scope>
    <source>
        <strain evidence="15 16">LMG 27579</strain>
    </source>
</reference>
<feature type="transmembrane region" description="Helical" evidence="10">
    <location>
        <begin position="39"/>
        <end position="60"/>
    </location>
</feature>
<keyword evidence="16" id="KW-1185">Reference proteome</keyword>
<dbReference type="InterPro" id="IPR001633">
    <property type="entry name" value="EAL_dom"/>
</dbReference>
<dbReference type="SMART" id="SM00086">
    <property type="entry name" value="PAC"/>
    <property type="match status" value="3"/>
</dbReference>